<dbReference type="SFLD" id="SFLDS00001">
    <property type="entry name" value="Enolase"/>
    <property type="match status" value="1"/>
</dbReference>
<keyword evidence="2" id="KW-0479">Metal-binding</keyword>
<name>A0A7Y4H894_9BRAD</name>
<dbReference type="PANTHER" id="PTHR13794:SF58">
    <property type="entry name" value="MITOCHONDRIAL ENOLASE SUPERFAMILY MEMBER 1"/>
    <property type="match status" value="1"/>
</dbReference>
<dbReference type="Pfam" id="PF02746">
    <property type="entry name" value="MR_MLE_N"/>
    <property type="match status" value="1"/>
</dbReference>
<proteinExistence type="predicted"/>
<dbReference type="SMART" id="SM00922">
    <property type="entry name" value="MR_MLE"/>
    <property type="match status" value="1"/>
</dbReference>
<dbReference type="InterPro" id="IPR036849">
    <property type="entry name" value="Enolase-like_C_sf"/>
</dbReference>
<dbReference type="RefSeq" id="WP_171712502.1">
    <property type="nucleotide sequence ID" value="NZ_JAAVLW010000007.1"/>
</dbReference>
<dbReference type="Gene3D" id="3.20.20.120">
    <property type="entry name" value="Enolase-like C-terminal domain"/>
    <property type="match status" value="1"/>
</dbReference>
<dbReference type="InterPro" id="IPR046945">
    <property type="entry name" value="RHMD-like"/>
</dbReference>
<evidence type="ECO:0000256" key="3">
    <source>
        <dbReference type="ARBA" id="ARBA00022842"/>
    </source>
</evidence>
<evidence type="ECO:0000256" key="1">
    <source>
        <dbReference type="ARBA" id="ARBA00001946"/>
    </source>
</evidence>
<evidence type="ECO:0000313" key="5">
    <source>
        <dbReference type="EMBL" id="NOJ49446.1"/>
    </source>
</evidence>
<dbReference type="SUPFAM" id="SSF51604">
    <property type="entry name" value="Enolase C-terminal domain-like"/>
    <property type="match status" value="1"/>
</dbReference>
<comment type="caution">
    <text evidence="5">The sequence shown here is derived from an EMBL/GenBank/DDBJ whole genome shotgun (WGS) entry which is preliminary data.</text>
</comment>
<reference evidence="5 6" key="1">
    <citation type="submission" date="2020-03" db="EMBL/GenBank/DDBJ databases">
        <title>Bradyrhizobium diversity isolated from nodules of Muelleranthus trifoliolatus.</title>
        <authorList>
            <person name="Klepa M."/>
            <person name="Helene L."/>
            <person name="Hungria M."/>
        </authorList>
    </citation>
    <scope>NUCLEOTIDE SEQUENCE [LARGE SCALE GENOMIC DNA]</scope>
    <source>
        <strain evidence="5 6">WSM 1744</strain>
    </source>
</reference>
<dbReference type="PROSITE" id="PS00909">
    <property type="entry name" value="MR_MLE_2"/>
    <property type="match status" value="1"/>
</dbReference>
<dbReference type="EMBL" id="JAAVLW010000007">
    <property type="protein sequence ID" value="NOJ49446.1"/>
    <property type="molecule type" value="Genomic_DNA"/>
</dbReference>
<comment type="cofactor">
    <cofactor evidence="1">
        <name>Mg(2+)</name>
        <dbReference type="ChEBI" id="CHEBI:18420"/>
    </cofactor>
</comment>
<dbReference type="GO" id="GO:0000287">
    <property type="term" value="F:magnesium ion binding"/>
    <property type="evidence" value="ECO:0007669"/>
    <property type="project" value="UniProtKB-ARBA"/>
</dbReference>
<dbReference type="InterPro" id="IPR013341">
    <property type="entry name" value="Mandelate_racemase_N_dom"/>
</dbReference>
<protein>
    <submittedName>
        <fullName evidence="5">Mandelate racemase</fullName>
    </submittedName>
</protein>
<evidence type="ECO:0000256" key="2">
    <source>
        <dbReference type="ARBA" id="ARBA00022723"/>
    </source>
</evidence>
<evidence type="ECO:0000313" key="6">
    <source>
        <dbReference type="Proteomes" id="UP000528734"/>
    </source>
</evidence>
<gene>
    <name evidence="5" type="ORF">HCN50_24895</name>
</gene>
<dbReference type="GO" id="GO:0009063">
    <property type="term" value="P:amino acid catabolic process"/>
    <property type="evidence" value="ECO:0007669"/>
    <property type="project" value="InterPro"/>
</dbReference>
<dbReference type="PANTHER" id="PTHR13794">
    <property type="entry name" value="ENOLASE SUPERFAMILY, MANDELATE RACEMASE"/>
    <property type="match status" value="1"/>
</dbReference>
<dbReference type="Proteomes" id="UP000528734">
    <property type="component" value="Unassembled WGS sequence"/>
</dbReference>
<dbReference type="Gene3D" id="3.30.390.10">
    <property type="entry name" value="Enolase-like, N-terminal domain"/>
    <property type="match status" value="1"/>
</dbReference>
<organism evidence="5 6">
    <name type="scientific">Bradyrhizobium archetypum</name>
    <dbReference type="NCBI Taxonomy" id="2721160"/>
    <lineage>
        <taxon>Bacteria</taxon>
        <taxon>Pseudomonadati</taxon>
        <taxon>Pseudomonadota</taxon>
        <taxon>Alphaproteobacteria</taxon>
        <taxon>Hyphomicrobiales</taxon>
        <taxon>Nitrobacteraceae</taxon>
        <taxon>Bradyrhizobium</taxon>
    </lineage>
</organism>
<dbReference type="Pfam" id="PF13378">
    <property type="entry name" value="MR_MLE_C"/>
    <property type="match status" value="1"/>
</dbReference>
<sequence>MSKPIPAIRSVKARGLVVPLKRPVKNAFGVIDVGPLVLIDVATDQGVTGHAYIFAYSKLALKPLVHLVEEIGRELIGKPVAPVDLMKTMDAKFRLLGWQGLVGMAVSGLDMAYWDALGKLAGKPAVELLGGSPKPIRAYDSYGVVDPVADEKALRDSLEQGFRGIKIKGGDGDAANDERVVKGVRALIGPDIALMIDFNQSLDAAEATRRIARLEPYDLHWIEEPVPQENLCGHAKVRETSPTPIQAGENWWFPRGFAEAIEAGASDFIMPDLMKCGGVTGWLQVAAQAEAANIPMSSHLFAEASAHMLAVTPTAHWLEYLDFASVILAHPAEIVGGTVTARGPGLGLEWNEAEVAKYLILY</sequence>
<dbReference type="InterPro" id="IPR029065">
    <property type="entry name" value="Enolase_C-like"/>
</dbReference>
<dbReference type="InterPro" id="IPR018110">
    <property type="entry name" value="Mandel_Rmase/mucon_lact_enz_CS"/>
</dbReference>
<accession>A0A7Y4H894</accession>
<dbReference type="InterPro" id="IPR029017">
    <property type="entry name" value="Enolase-like_N"/>
</dbReference>
<dbReference type="SFLD" id="SFLDG00179">
    <property type="entry name" value="mandelate_racemase"/>
    <property type="match status" value="1"/>
</dbReference>
<dbReference type="AlphaFoldDB" id="A0A7Y4H894"/>
<keyword evidence="3" id="KW-0460">Magnesium</keyword>
<evidence type="ECO:0000259" key="4">
    <source>
        <dbReference type="SMART" id="SM00922"/>
    </source>
</evidence>
<keyword evidence="6" id="KW-1185">Reference proteome</keyword>
<dbReference type="GO" id="GO:0016052">
    <property type="term" value="P:carbohydrate catabolic process"/>
    <property type="evidence" value="ECO:0007669"/>
    <property type="project" value="TreeGrafter"/>
</dbReference>
<dbReference type="InterPro" id="IPR013342">
    <property type="entry name" value="Mandelate_racemase_C"/>
</dbReference>
<dbReference type="SUPFAM" id="SSF54826">
    <property type="entry name" value="Enolase N-terminal domain-like"/>
    <property type="match status" value="1"/>
</dbReference>
<feature type="domain" description="Mandelate racemase/muconate lactonizing enzyme C-terminal" evidence="4">
    <location>
        <begin position="147"/>
        <end position="244"/>
    </location>
</feature>
<dbReference type="GO" id="GO:0016836">
    <property type="term" value="F:hydro-lyase activity"/>
    <property type="evidence" value="ECO:0007669"/>
    <property type="project" value="TreeGrafter"/>
</dbReference>